<name>A0A919T411_9ACTN</name>
<evidence type="ECO:0000256" key="2">
    <source>
        <dbReference type="SAM" id="SignalP"/>
    </source>
</evidence>
<sequence>MTLRRLALTAAVALTCLAGCANGGQSGSPAPAAPSAIEVSSVPAPSDSSAPSASSVPSAGDITISGTIDAGVEPGCILLDKHLLIIKDDAQKSIATAGATVTVTGHTVKGMMTTCMQGTPFLVTSIQVS</sequence>
<feature type="signal peptide" evidence="2">
    <location>
        <begin position="1"/>
        <end position="21"/>
    </location>
</feature>
<proteinExistence type="predicted"/>
<accession>A0A919T411</accession>
<keyword evidence="2" id="KW-0732">Signal</keyword>
<protein>
    <recommendedName>
        <fullName evidence="5">DUF5666 domain-containing protein</fullName>
    </recommendedName>
</protein>
<evidence type="ECO:0000313" key="3">
    <source>
        <dbReference type="EMBL" id="GIM84121.1"/>
    </source>
</evidence>
<feature type="chain" id="PRO_5038843953" description="DUF5666 domain-containing protein" evidence="2">
    <location>
        <begin position="22"/>
        <end position="129"/>
    </location>
</feature>
<dbReference type="Proteomes" id="UP000680865">
    <property type="component" value="Unassembled WGS sequence"/>
</dbReference>
<evidence type="ECO:0000256" key="1">
    <source>
        <dbReference type="SAM" id="MobiDB-lite"/>
    </source>
</evidence>
<reference evidence="3" key="1">
    <citation type="submission" date="2021-03" db="EMBL/GenBank/DDBJ databases">
        <title>Whole genome shotgun sequence of Actinoplanes consettensis NBRC 14913.</title>
        <authorList>
            <person name="Komaki H."/>
            <person name="Tamura T."/>
        </authorList>
    </citation>
    <scope>NUCLEOTIDE SEQUENCE</scope>
    <source>
        <strain evidence="3">NBRC 14913</strain>
    </source>
</reference>
<organism evidence="3 4">
    <name type="scientific">Winogradskya consettensis</name>
    <dbReference type="NCBI Taxonomy" id="113560"/>
    <lineage>
        <taxon>Bacteria</taxon>
        <taxon>Bacillati</taxon>
        <taxon>Actinomycetota</taxon>
        <taxon>Actinomycetes</taxon>
        <taxon>Micromonosporales</taxon>
        <taxon>Micromonosporaceae</taxon>
        <taxon>Winogradskya</taxon>
    </lineage>
</organism>
<gene>
    <name evidence="3" type="ORF">Aco04nite_89830</name>
</gene>
<evidence type="ECO:0008006" key="5">
    <source>
        <dbReference type="Google" id="ProtNLM"/>
    </source>
</evidence>
<feature type="compositionally biased region" description="Low complexity" evidence="1">
    <location>
        <begin position="28"/>
        <end position="58"/>
    </location>
</feature>
<dbReference type="EMBL" id="BOQP01000060">
    <property type="protein sequence ID" value="GIM84121.1"/>
    <property type="molecule type" value="Genomic_DNA"/>
</dbReference>
<feature type="region of interest" description="Disordered" evidence="1">
    <location>
        <begin position="24"/>
        <end position="58"/>
    </location>
</feature>
<evidence type="ECO:0000313" key="4">
    <source>
        <dbReference type="Proteomes" id="UP000680865"/>
    </source>
</evidence>
<dbReference type="AlphaFoldDB" id="A0A919T411"/>
<comment type="caution">
    <text evidence="3">The sequence shown here is derived from an EMBL/GenBank/DDBJ whole genome shotgun (WGS) entry which is preliminary data.</text>
</comment>
<keyword evidence="4" id="KW-1185">Reference proteome</keyword>